<accession>A0AAV4GTQ9</accession>
<feature type="region of interest" description="Disordered" evidence="1">
    <location>
        <begin position="92"/>
        <end position="111"/>
    </location>
</feature>
<evidence type="ECO:0000256" key="1">
    <source>
        <dbReference type="SAM" id="MobiDB-lite"/>
    </source>
</evidence>
<feature type="region of interest" description="Disordered" evidence="1">
    <location>
        <begin position="26"/>
        <end position="53"/>
    </location>
</feature>
<gene>
    <name evidence="3" type="ORF">ElyMa_000753400</name>
</gene>
<dbReference type="InterPro" id="IPR050373">
    <property type="entry name" value="Fibrinogen_C-term_domain"/>
</dbReference>
<proteinExistence type="predicted"/>
<feature type="compositionally biased region" description="Polar residues" evidence="1">
    <location>
        <begin position="94"/>
        <end position="109"/>
    </location>
</feature>
<comment type="caution">
    <text evidence="3">The sequence shown here is derived from an EMBL/GenBank/DDBJ whole genome shotgun (WGS) entry which is preliminary data.</text>
</comment>
<keyword evidence="4" id="KW-1185">Reference proteome</keyword>
<evidence type="ECO:0000259" key="2">
    <source>
        <dbReference type="PROSITE" id="PS51406"/>
    </source>
</evidence>
<dbReference type="GO" id="GO:0005615">
    <property type="term" value="C:extracellular space"/>
    <property type="evidence" value="ECO:0007669"/>
    <property type="project" value="TreeGrafter"/>
</dbReference>
<dbReference type="Proteomes" id="UP000762676">
    <property type="component" value="Unassembled WGS sequence"/>
</dbReference>
<dbReference type="InterPro" id="IPR002181">
    <property type="entry name" value="Fibrinogen_a/b/g_C_dom"/>
</dbReference>
<dbReference type="InterPro" id="IPR036056">
    <property type="entry name" value="Fibrinogen-like_C"/>
</dbReference>
<dbReference type="EMBL" id="BMAT01001535">
    <property type="protein sequence ID" value="GFR87725.1"/>
    <property type="molecule type" value="Genomic_DNA"/>
</dbReference>
<dbReference type="SUPFAM" id="SSF56496">
    <property type="entry name" value="Fibrinogen C-terminal domain-like"/>
    <property type="match status" value="1"/>
</dbReference>
<organism evidence="3 4">
    <name type="scientific">Elysia marginata</name>
    <dbReference type="NCBI Taxonomy" id="1093978"/>
    <lineage>
        <taxon>Eukaryota</taxon>
        <taxon>Metazoa</taxon>
        <taxon>Spiralia</taxon>
        <taxon>Lophotrochozoa</taxon>
        <taxon>Mollusca</taxon>
        <taxon>Gastropoda</taxon>
        <taxon>Heterobranchia</taxon>
        <taxon>Euthyneura</taxon>
        <taxon>Panpulmonata</taxon>
        <taxon>Sacoglossa</taxon>
        <taxon>Placobranchoidea</taxon>
        <taxon>Plakobranchidae</taxon>
        <taxon>Elysia</taxon>
    </lineage>
</organism>
<dbReference type="Gene3D" id="3.90.215.10">
    <property type="entry name" value="Gamma Fibrinogen, chain A, domain 1"/>
    <property type="match status" value="1"/>
</dbReference>
<feature type="domain" description="Fibrinogen C-terminal" evidence="2">
    <location>
        <begin position="54"/>
        <end position="161"/>
    </location>
</feature>
<protein>
    <submittedName>
        <fullName evidence="3">Angiopoietin-related protein 1</fullName>
    </submittedName>
</protein>
<dbReference type="PANTHER" id="PTHR19143">
    <property type="entry name" value="FIBRINOGEN/TENASCIN/ANGIOPOEITIN"/>
    <property type="match status" value="1"/>
</dbReference>
<dbReference type="AlphaFoldDB" id="A0AAV4GTQ9"/>
<reference evidence="3 4" key="1">
    <citation type="journal article" date="2021" name="Elife">
        <title>Chloroplast acquisition without the gene transfer in kleptoplastic sea slugs, Plakobranchus ocellatus.</title>
        <authorList>
            <person name="Maeda T."/>
            <person name="Takahashi S."/>
            <person name="Yoshida T."/>
            <person name="Shimamura S."/>
            <person name="Takaki Y."/>
            <person name="Nagai Y."/>
            <person name="Toyoda A."/>
            <person name="Suzuki Y."/>
            <person name="Arimoto A."/>
            <person name="Ishii H."/>
            <person name="Satoh N."/>
            <person name="Nishiyama T."/>
            <person name="Hasebe M."/>
            <person name="Maruyama T."/>
            <person name="Minagawa J."/>
            <person name="Obokata J."/>
            <person name="Shigenobu S."/>
        </authorList>
    </citation>
    <scope>NUCLEOTIDE SEQUENCE [LARGE SCALE GENOMIC DNA]</scope>
</reference>
<sequence>MSAAMSRMEQKLATIELENRMAKLESRMAKLEQGASSKTESTEPETSKTYEVDDIKSCPTQTCQLPNGIVNLTKTLDDLTGKLTGMLSDLGHMKNSTDAPRNHTLSDCQQDTKRRSAGDVDFYRNWTEYREGFGDLDGDFWLGNDMLYNLTNTVNTLISTD</sequence>
<dbReference type="Pfam" id="PF00147">
    <property type="entry name" value="Fibrinogen_C"/>
    <property type="match status" value="1"/>
</dbReference>
<dbReference type="PROSITE" id="PS51406">
    <property type="entry name" value="FIBRINOGEN_C_2"/>
    <property type="match status" value="1"/>
</dbReference>
<evidence type="ECO:0000313" key="3">
    <source>
        <dbReference type="EMBL" id="GFR87725.1"/>
    </source>
</evidence>
<dbReference type="InterPro" id="IPR014716">
    <property type="entry name" value="Fibrinogen_a/b/g_C_1"/>
</dbReference>
<name>A0AAV4GTQ9_9GAST</name>
<evidence type="ECO:0000313" key="4">
    <source>
        <dbReference type="Proteomes" id="UP000762676"/>
    </source>
</evidence>